<dbReference type="SUPFAM" id="SSF53448">
    <property type="entry name" value="Nucleotide-diphospho-sugar transferases"/>
    <property type="match status" value="2"/>
</dbReference>
<dbReference type="RefSeq" id="WP_011719259.1">
    <property type="nucleotide sequence ID" value="NC_008578.1"/>
</dbReference>
<dbReference type="OrthoDB" id="7615426at2"/>
<dbReference type="Pfam" id="PF22772">
    <property type="entry name" value="WsaF_C"/>
    <property type="match status" value="1"/>
</dbReference>
<name>A0LRY6_ACIC1</name>
<feature type="domain" description="WsaF C-terminal" evidence="4">
    <location>
        <begin position="1124"/>
        <end position="1251"/>
    </location>
</feature>
<dbReference type="Proteomes" id="UP000008221">
    <property type="component" value="Chromosome"/>
</dbReference>
<gene>
    <name evidence="5" type="ordered locus">Acel_0422</name>
</gene>
<evidence type="ECO:0000259" key="2">
    <source>
        <dbReference type="Pfam" id="PF00535"/>
    </source>
</evidence>
<protein>
    <submittedName>
        <fullName evidence="5">Glycosyl transferase, family 2</fullName>
    </submittedName>
</protein>
<dbReference type="InterPro" id="IPR029044">
    <property type="entry name" value="Nucleotide-diphossugar_trans"/>
</dbReference>
<dbReference type="Gene3D" id="3.40.50.2000">
    <property type="entry name" value="Glycogen Phosphorylase B"/>
    <property type="match status" value="1"/>
</dbReference>
<dbReference type="InterPro" id="IPR055050">
    <property type="entry name" value="WsaF_C"/>
</dbReference>
<dbReference type="EMBL" id="CP000481">
    <property type="protein sequence ID" value="ABK52196.1"/>
    <property type="molecule type" value="Genomic_DNA"/>
</dbReference>
<accession>A0LRY6</accession>
<feature type="domain" description="WsaF N-terminal" evidence="3">
    <location>
        <begin position="945"/>
        <end position="1073"/>
    </location>
</feature>
<dbReference type="PANTHER" id="PTHR43179">
    <property type="entry name" value="RHAMNOSYLTRANSFERASE WBBL"/>
    <property type="match status" value="1"/>
</dbReference>
<dbReference type="Pfam" id="PF21374">
    <property type="entry name" value="WsaF_N"/>
    <property type="match status" value="1"/>
</dbReference>
<evidence type="ECO:0000259" key="4">
    <source>
        <dbReference type="Pfam" id="PF22772"/>
    </source>
</evidence>
<dbReference type="eggNOG" id="COG0438">
    <property type="taxonomic scope" value="Bacteria"/>
</dbReference>
<dbReference type="STRING" id="351607.Acel_0422"/>
<dbReference type="Pfam" id="PF00535">
    <property type="entry name" value="Glycos_transf_2"/>
    <property type="match status" value="1"/>
</dbReference>
<dbReference type="Gene3D" id="3.90.550.10">
    <property type="entry name" value="Spore Coat Polysaccharide Biosynthesis Protein SpsA, Chain A"/>
    <property type="match status" value="2"/>
</dbReference>
<dbReference type="Gene3D" id="3.40.50.11090">
    <property type="match status" value="1"/>
</dbReference>
<dbReference type="KEGG" id="ace:Acel_0422"/>
<dbReference type="CAZy" id="GT2">
    <property type="family name" value="Glycosyltransferase Family 2"/>
</dbReference>
<dbReference type="GO" id="GO:0030247">
    <property type="term" value="F:polysaccharide binding"/>
    <property type="evidence" value="ECO:0007669"/>
    <property type="project" value="InterPro"/>
</dbReference>
<dbReference type="InterPro" id="IPR048510">
    <property type="entry name" value="WsaF_N"/>
</dbReference>
<evidence type="ECO:0000256" key="1">
    <source>
        <dbReference type="SAM" id="MobiDB-lite"/>
    </source>
</evidence>
<dbReference type="GO" id="GO:0016740">
    <property type="term" value="F:transferase activity"/>
    <property type="evidence" value="ECO:0007669"/>
    <property type="project" value="UniProtKB-KW"/>
</dbReference>
<feature type="compositionally biased region" description="Basic and acidic residues" evidence="1">
    <location>
        <begin position="264"/>
        <end position="288"/>
    </location>
</feature>
<feature type="region of interest" description="Disordered" evidence="1">
    <location>
        <begin position="184"/>
        <end position="223"/>
    </location>
</feature>
<dbReference type="CAZy" id="GT4">
    <property type="family name" value="Glycosyltransferase Family 4"/>
</dbReference>
<keyword evidence="5" id="KW-0808">Transferase</keyword>
<dbReference type="PANTHER" id="PTHR43179:SF7">
    <property type="entry name" value="RHAMNOSYLTRANSFERASE WBBL"/>
    <property type="match status" value="1"/>
</dbReference>
<feature type="domain" description="Glycosyltransferase 2-like" evidence="2">
    <location>
        <begin position="619"/>
        <end position="735"/>
    </location>
</feature>
<dbReference type="CDD" id="cd03801">
    <property type="entry name" value="GT4_PimA-like"/>
    <property type="match status" value="1"/>
</dbReference>
<dbReference type="SUPFAM" id="SSF53756">
    <property type="entry name" value="UDP-Glycosyltransferase/glycogen phosphorylase"/>
    <property type="match status" value="1"/>
</dbReference>
<dbReference type="InParanoid" id="A0LRY6"/>
<dbReference type="HOGENOM" id="CLU_261732_0_0_11"/>
<evidence type="ECO:0000313" key="6">
    <source>
        <dbReference type="Proteomes" id="UP000008221"/>
    </source>
</evidence>
<feature type="region of interest" description="Disordered" evidence="1">
    <location>
        <begin position="264"/>
        <end position="289"/>
    </location>
</feature>
<evidence type="ECO:0000259" key="3">
    <source>
        <dbReference type="Pfam" id="PF21374"/>
    </source>
</evidence>
<organism evidence="5 6">
    <name type="scientific">Acidothermus cellulolyticus (strain ATCC 43068 / DSM 8971 / 11B)</name>
    <dbReference type="NCBI Taxonomy" id="351607"/>
    <lineage>
        <taxon>Bacteria</taxon>
        <taxon>Bacillati</taxon>
        <taxon>Actinomycetota</taxon>
        <taxon>Actinomycetes</taxon>
        <taxon>Acidothermales</taxon>
        <taxon>Acidothermaceae</taxon>
        <taxon>Acidothermus</taxon>
    </lineage>
</organism>
<keyword evidence="6" id="KW-1185">Reference proteome</keyword>
<sequence>MKVNLGCRGGYFDGWTNVDADAGVRADIHLDPLDFLRRYADDIDTLYVGALLEQHPVEYALSLLRLANDRLCPGTVVVAVTHDVKAILRAAVTGALTAAESAAADVSRYVEQPENVSYYDTHSLAALFHRAGFADVTPIGDLDAELSALGVGPVDARWRCAVRGVAVGRRYRSVDAIVEAVTEDTAGETAREAAEPAAEETAGVSRAGVSRAAGGADAGRPLRPEVLTEAHSALREVQKLRSALIREHERRVLAEQYLEELTERTGEDTARRDEPVERVPEVGGREPDTAAAENAAALTWRERAKRFAKTVLPPGSRGRIAALGALHLYREGRTVLRSLRQVAAEAGFARPPSYSRWYRYHDATPHHLRLQRRASERATMPPTFLVCVLADTADRQPIATTIASIRSQSWQHAKLVICAAEPIARALQGVFSDVDVIGAPTVADAVMRAVDGSDRDFVLLPDAGDVLAADCLYRVAQAAWRNPLLDLTYWDDDQLGADGRRHDPLFRPSWSPEMLFSVNYLAQSFAVRRRRIRAIGSLHGDSAEVMRWDLLLRGNFTGEQVERLAHVLGHVRRRVFGVTEAGRQVVQAELARRGLPAAAELDAHGVRLRWQLPEWPTVSIIIPTRHNRRLLSTVLDGLRATDYPSFEVRIVDNGGYSTENEAWYAEQLRGLDAHVTWWTEEPFNYSRVNNAGAADARGDVLVFLNDDIELTDPSWLRELVGWTSVSDIGLVGLQLLDGNGRIQHGGVILGLGGFADHLFQGMAPGTMTMFGHTGWYRNLLSVTGACVAVRREVFRTIGGFDERFILCGSDVALGLDLVEAGYRNICSPYGGVRHLESATRGTDIPRQDFFTSYWRYNTWLFGGDPYFSPNLSLYSREPRLRNPFDPPILKRVSAVLGRELRVFRQKSDASEAAGLAAVSRADDVDVAAVRSLHERNQGHIDVRTINWYIPEIDSPFYGGINTAFRMADYLARRHGVQNRFVVWAKPAEEFMRSALAAAFPTLADSEIVFFDAVDSGAAEQIPPADVAIATLWLTAYAVLHARNVRRKFYLVQDFEPMFYPAGTLYAVAEETYRFGLYGLCNTDNLRRMYVEEYGGKAMAFTPAVDPAVFHAVGRSWRSEDDPVTVFVYARPGHWRNCWEVASLALRELKNRLGDRVRIVTAGSWAIDPAAADSMQQLGLLSYKGTGNLYRTCDVGLALTVSKHPSYLPLELMACGVPVVAFDNPWGYWILRDGENALLARRTVDGLADALERLCTDHLLREKLAQNALATIAEGYTNWDHAFRDIYRYLCDPEAGSA</sequence>
<evidence type="ECO:0000313" key="5">
    <source>
        <dbReference type="EMBL" id="ABK52196.1"/>
    </source>
</evidence>
<reference evidence="5 6" key="1">
    <citation type="journal article" date="2009" name="Genome Res.">
        <title>Complete genome of the cellulolytic thermophile Acidothermus cellulolyticus 11B provides insights into its ecophysiological and evolutionary adaptations.</title>
        <authorList>
            <person name="Barabote R.D."/>
            <person name="Xie G."/>
            <person name="Leu D.H."/>
            <person name="Normand P."/>
            <person name="Necsulea A."/>
            <person name="Daubin V."/>
            <person name="Medigue C."/>
            <person name="Adney W.S."/>
            <person name="Xu X.C."/>
            <person name="Lapidus A."/>
            <person name="Parales R.E."/>
            <person name="Detter C."/>
            <person name="Pujic P."/>
            <person name="Bruce D."/>
            <person name="Lavire C."/>
            <person name="Challacombe J.F."/>
            <person name="Brettin T.S."/>
            <person name="Berry A.M."/>
        </authorList>
    </citation>
    <scope>NUCLEOTIDE SEQUENCE [LARGE SCALE GENOMIC DNA]</scope>
    <source>
        <strain evidence="6">ATCC 43068 / DSM 8971 / 11B</strain>
    </source>
</reference>
<dbReference type="InterPro" id="IPR001173">
    <property type="entry name" value="Glyco_trans_2-like"/>
</dbReference>
<proteinExistence type="predicted"/>
<feature type="compositionally biased region" description="Low complexity" evidence="1">
    <location>
        <begin position="195"/>
        <end position="219"/>
    </location>
</feature>
<dbReference type="eggNOG" id="COG1216">
    <property type="taxonomic scope" value="Bacteria"/>
</dbReference>